<keyword evidence="3" id="KW-1185">Reference proteome</keyword>
<proteinExistence type="predicted"/>
<accession>A0A9P8VN63</accession>
<gene>
    <name evidence="2" type="ORF">F5X68DRAFT_226895</name>
</gene>
<sequence>MEYEDGASYQERVARAIQKSRPCFTDDAFYRVAAAYPIYGTSYIINSILDNQLALRTENPRSFEGFRANVGKLFDAQFLSHLEQKSKAFDVLCGKPHADALWGKMTYLQWAELIADNCIMCNMAPLPREDASQHQSNGASNPPSSSTTISAHGGAQPAPITQVNLRGATLKEAWEGSSQANLISAFEQPNNWTPSEPTDVEVFWGTSTHLKDREREEDMDKVLGTHPITLGRRPGLTQLHPHHNLCAGILTTFSAFERFLWPVFLTEVIDDPPGPSPSGKLAQSFQMRGRSYKGVLLKCDAFDDLCGSPIADGFFGQKTHLEWAELIAANTVAYFKDNHRPSVPQGQFDGPSDSPNPSAGPSSSPVSSSSPSASAAGRAPPPITQIHLSGPSIMEAWRRSSETGAISPYERMTLPPAWSPATLGGAQVFHGTSVHLRTQALASEMNEVLGTTPIRLRRSAGPTQLFPKDDRHVGIYTSFSAMRSFLWLMFNGEVIEHPPAWMSPDAARVLNGNVDRIFAISFELVSRPDEAGQPLKKRKIVDNFVRKTNDSIKKKLF</sequence>
<name>A0A9P8VN63_9PEZI</name>
<feature type="compositionally biased region" description="Low complexity" evidence="1">
    <location>
        <begin position="350"/>
        <end position="378"/>
    </location>
</feature>
<organism evidence="2 3">
    <name type="scientific">Plectosphaerella plurivora</name>
    <dbReference type="NCBI Taxonomy" id="936078"/>
    <lineage>
        <taxon>Eukaryota</taxon>
        <taxon>Fungi</taxon>
        <taxon>Dikarya</taxon>
        <taxon>Ascomycota</taxon>
        <taxon>Pezizomycotina</taxon>
        <taxon>Sordariomycetes</taxon>
        <taxon>Hypocreomycetidae</taxon>
        <taxon>Glomerellales</taxon>
        <taxon>Plectosphaerellaceae</taxon>
        <taxon>Plectosphaerella</taxon>
    </lineage>
</organism>
<protein>
    <submittedName>
        <fullName evidence="2">Uncharacterized protein</fullName>
    </submittedName>
</protein>
<comment type="caution">
    <text evidence="2">The sequence shown here is derived from an EMBL/GenBank/DDBJ whole genome shotgun (WGS) entry which is preliminary data.</text>
</comment>
<dbReference type="OrthoDB" id="10616725at2759"/>
<dbReference type="EMBL" id="JAGSXJ010000001">
    <property type="protein sequence ID" value="KAH6697527.1"/>
    <property type="molecule type" value="Genomic_DNA"/>
</dbReference>
<dbReference type="Proteomes" id="UP000770015">
    <property type="component" value="Unassembled WGS sequence"/>
</dbReference>
<evidence type="ECO:0000313" key="3">
    <source>
        <dbReference type="Proteomes" id="UP000770015"/>
    </source>
</evidence>
<feature type="compositionally biased region" description="Polar residues" evidence="1">
    <location>
        <begin position="133"/>
        <end position="150"/>
    </location>
</feature>
<reference evidence="2" key="1">
    <citation type="journal article" date="2021" name="Nat. Commun.">
        <title>Genetic determinants of endophytism in the Arabidopsis root mycobiome.</title>
        <authorList>
            <person name="Mesny F."/>
            <person name="Miyauchi S."/>
            <person name="Thiergart T."/>
            <person name="Pickel B."/>
            <person name="Atanasova L."/>
            <person name="Karlsson M."/>
            <person name="Huettel B."/>
            <person name="Barry K.W."/>
            <person name="Haridas S."/>
            <person name="Chen C."/>
            <person name="Bauer D."/>
            <person name="Andreopoulos W."/>
            <person name="Pangilinan J."/>
            <person name="LaButti K."/>
            <person name="Riley R."/>
            <person name="Lipzen A."/>
            <person name="Clum A."/>
            <person name="Drula E."/>
            <person name="Henrissat B."/>
            <person name="Kohler A."/>
            <person name="Grigoriev I.V."/>
            <person name="Martin F.M."/>
            <person name="Hacquard S."/>
        </authorList>
    </citation>
    <scope>NUCLEOTIDE SEQUENCE</scope>
    <source>
        <strain evidence="2">MPI-SDFR-AT-0117</strain>
    </source>
</reference>
<feature type="region of interest" description="Disordered" evidence="1">
    <location>
        <begin position="340"/>
        <end position="388"/>
    </location>
</feature>
<dbReference type="AlphaFoldDB" id="A0A9P8VN63"/>
<feature type="region of interest" description="Disordered" evidence="1">
    <location>
        <begin position="129"/>
        <end position="158"/>
    </location>
</feature>
<evidence type="ECO:0000313" key="2">
    <source>
        <dbReference type="EMBL" id="KAH6697527.1"/>
    </source>
</evidence>
<evidence type="ECO:0000256" key="1">
    <source>
        <dbReference type="SAM" id="MobiDB-lite"/>
    </source>
</evidence>